<protein>
    <recommendedName>
        <fullName evidence="4">Transmembrane protein</fullName>
    </recommendedName>
</protein>
<accession>A0A2T4CF79</accession>
<evidence type="ECO:0000313" key="2">
    <source>
        <dbReference type="EMBL" id="PTB80203.1"/>
    </source>
</evidence>
<evidence type="ECO:0000256" key="1">
    <source>
        <dbReference type="SAM" id="Phobius"/>
    </source>
</evidence>
<dbReference type="AlphaFoldDB" id="A0A2T4CF79"/>
<reference evidence="2 3" key="1">
    <citation type="submission" date="2016-07" db="EMBL/GenBank/DDBJ databases">
        <title>Multiple horizontal gene transfer events from other fungi enriched the ability of initially mycotrophic Trichoderma (Ascomycota) to feed on dead plant biomass.</title>
        <authorList>
            <consortium name="DOE Joint Genome Institute"/>
            <person name="Aerts A."/>
            <person name="Atanasova L."/>
            <person name="Chenthamara K."/>
            <person name="Zhang J."/>
            <person name="Grujic M."/>
            <person name="Henrissat B."/>
            <person name="Kuo A."/>
            <person name="Salamov A."/>
            <person name="Lipzen A."/>
            <person name="Labutti K."/>
            <person name="Barry K."/>
            <person name="Miao Y."/>
            <person name="Rahimi M.J."/>
            <person name="Shen Q."/>
            <person name="Grigoriev I.V."/>
            <person name="Kubicek C.P."/>
            <person name="Druzhinina I.S."/>
        </authorList>
    </citation>
    <scope>NUCLEOTIDE SEQUENCE [LARGE SCALE GENOMIC DNA]</scope>
    <source>
        <strain evidence="2 3">ATCC 18648</strain>
    </source>
</reference>
<gene>
    <name evidence="2" type="ORF">M440DRAFT_186949</name>
</gene>
<keyword evidence="1" id="KW-0812">Transmembrane</keyword>
<keyword evidence="3" id="KW-1185">Reference proteome</keyword>
<keyword evidence="1" id="KW-1133">Transmembrane helix</keyword>
<organism evidence="2 3">
    <name type="scientific">Trichoderma longibrachiatum ATCC 18648</name>
    <dbReference type="NCBI Taxonomy" id="983965"/>
    <lineage>
        <taxon>Eukaryota</taxon>
        <taxon>Fungi</taxon>
        <taxon>Dikarya</taxon>
        <taxon>Ascomycota</taxon>
        <taxon>Pezizomycotina</taxon>
        <taxon>Sordariomycetes</taxon>
        <taxon>Hypocreomycetidae</taxon>
        <taxon>Hypocreales</taxon>
        <taxon>Hypocreaceae</taxon>
        <taxon>Trichoderma</taxon>
    </lineage>
</organism>
<sequence>MSYRACQGTYVGVASFLTLFMFLPAVPVGLAIFSSPPLMRLPRISCFSRLPRLWLRAKPMAVSSVLLPSTPFPHLCISFFFFLFLFFCFSISDYLIVVIDHRLGKAAVKLERNRGRDTCFGPRVQS</sequence>
<proteinExistence type="predicted"/>
<feature type="transmembrane region" description="Helical" evidence="1">
    <location>
        <begin position="77"/>
        <end position="99"/>
    </location>
</feature>
<dbReference type="EMBL" id="KZ679127">
    <property type="protein sequence ID" value="PTB80203.1"/>
    <property type="molecule type" value="Genomic_DNA"/>
</dbReference>
<evidence type="ECO:0008006" key="4">
    <source>
        <dbReference type="Google" id="ProtNLM"/>
    </source>
</evidence>
<feature type="transmembrane region" description="Helical" evidence="1">
    <location>
        <begin position="12"/>
        <end position="33"/>
    </location>
</feature>
<evidence type="ECO:0000313" key="3">
    <source>
        <dbReference type="Proteomes" id="UP000240760"/>
    </source>
</evidence>
<name>A0A2T4CF79_TRILO</name>
<keyword evidence="1" id="KW-0472">Membrane</keyword>
<dbReference type="Proteomes" id="UP000240760">
    <property type="component" value="Unassembled WGS sequence"/>
</dbReference>